<keyword evidence="3" id="KW-1185">Reference proteome</keyword>
<name>A0AAD7KTA5_QUISA</name>
<accession>A0AAD7KTA5</accession>
<organism evidence="2 3">
    <name type="scientific">Quillaja saponaria</name>
    <name type="common">Soap bark tree</name>
    <dbReference type="NCBI Taxonomy" id="32244"/>
    <lineage>
        <taxon>Eukaryota</taxon>
        <taxon>Viridiplantae</taxon>
        <taxon>Streptophyta</taxon>
        <taxon>Embryophyta</taxon>
        <taxon>Tracheophyta</taxon>
        <taxon>Spermatophyta</taxon>
        <taxon>Magnoliopsida</taxon>
        <taxon>eudicotyledons</taxon>
        <taxon>Gunneridae</taxon>
        <taxon>Pentapetalae</taxon>
        <taxon>rosids</taxon>
        <taxon>fabids</taxon>
        <taxon>Fabales</taxon>
        <taxon>Quillajaceae</taxon>
        <taxon>Quillaja</taxon>
    </lineage>
</organism>
<feature type="compositionally biased region" description="Polar residues" evidence="1">
    <location>
        <begin position="11"/>
        <end position="21"/>
    </location>
</feature>
<dbReference type="Proteomes" id="UP001163823">
    <property type="component" value="Chromosome 14"/>
</dbReference>
<dbReference type="AlphaFoldDB" id="A0AAD7KTA5"/>
<evidence type="ECO:0000313" key="2">
    <source>
        <dbReference type="EMBL" id="KAJ7944776.1"/>
    </source>
</evidence>
<proteinExistence type="predicted"/>
<dbReference type="EMBL" id="JARAOO010000014">
    <property type="protein sequence ID" value="KAJ7944776.1"/>
    <property type="molecule type" value="Genomic_DNA"/>
</dbReference>
<gene>
    <name evidence="2" type="ORF">O6P43_034119</name>
</gene>
<comment type="caution">
    <text evidence="2">The sequence shown here is derived from an EMBL/GenBank/DDBJ whole genome shotgun (WGS) entry which is preliminary data.</text>
</comment>
<reference evidence="2" key="1">
    <citation type="journal article" date="2023" name="Science">
        <title>Elucidation of the pathway for biosynthesis of saponin adjuvants from the soapbark tree.</title>
        <authorList>
            <person name="Reed J."/>
            <person name="Orme A."/>
            <person name="El-Demerdash A."/>
            <person name="Owen C."/>
            <person name="Martin L.B.B."/>
            <person name="Misra R.C."/>
            <person name="Kikuchi S."/>
            <person name="Rejzek M."/>
            <person name="Martin A.C."/>
            <person name="Harkess A."/>
            <person name="Leebens-Mack J."/>
            <person name="Louveau T."/>
            <person name="Stephenson M.J."/>
            <person name="Osbourn A."/>
        </authorList>
    </citation>
    <scope>NUCLEOTIDE SEQUENCE</scope>
    <source>
        <strain evidence="2">S10</strain>
    </source>
</reference>
<protein>
    <submittedName>
        <fullName evidence="2">Uncharacterized protein</fullName>
    </submittedName>
</protein>
<feature type="region of interest" description="Disordered" evidence="1">
    <location>
        <begin position="1"/>
        <end position="21"/>
    </location>
</feature>
<evidence type="ECO:0000313" key="3">
    <source>
        <dbReference type="Proteomes" id="UP001163823"/>
    </source>
</evidence>
<sequence>MFPNMGLIKTPPSTISESSGSDVPIKCKRSKGIVYRDFPVGCGPHVPCSLKLSDAPIDSQPEKPVQNSTISLEQDIGFGLETTGEAAAGCGSGYETNEFSNQVTKNHCLPPKKNLAFRCFPPECGTEPRQVSIEVSRNANDGLGISSLGNNISVLPLEETVSNVVIENSVWNFNQNLKCLKDQLVKISHE</sequence>
<dbReference type="KEGG" id="qsa:O6P43_034119"/>
<evidence type="ECO:0000256" key="1">
    <source>
        <dbReference type="SAM" id="MobiDB-lite"/>
    </source>
</evidence>